<dbReference type="Proteomes" id="UP000199513">
    <property type="component" value="Unassembled WGS sequence"/>
</dbReference>
<dbReference type="EMBL" id="FONY01000003">
    <property type="protein sequence ID" value="SFE56505.1"/>
    <property type="molecule type" value="Genomic_DNA"/>
</dbReference>
<dbReference type="RefSeq" id="WP_143090765.1">
    <property type="nucleotide sequence ID" value="NZ_FONY01000003.1"/>
</dbReference>
<name>A0A1I2BK16_9BACT</name>
<sequence>MSNHRKILILKYLNNRLLYACAFRAYIGGFGYGQGMPRMRLTATTTTNVVKSYWCDVSSGSNKKMIGF</sequence>
<gene>
    <name evidence="1" type="ORF">SAMN04488541_100348</name>
</gene>
<dbReference type="AlphaFoldDB" id="A0A1I2BK16"/>
<evidence type="ECO:0000313" key="1">
    <source>
        <dbReference type="EMBL" id="SFE56505.1"/>
    </source>
</evidence>
<reference evidence="1 2" key="1">
    <citation type="submission" date="2016-10" db="EMBL/GenBank/DDBJ databases">
        <authorList>
            <person name="de Groot N.N."/>
        </authorList>
    </citation>
    <scope>NUCLEOTIDE SEQUENCE [LARGE SCALE GENOMIC DNA]</scope>
    <source>
        <strain>GEY</strain>
        <strain evidence="2">DSM 9560</strain>
    </source>
</reference>
<protein>
    <submittedName>
        <fullName evidence="1">Uncharacterized protein</fullName>
    </submittedName>
</protein>
<evidence type="ECO:0000313" key="2">
    <source>
        <dbReference type="Proteomes" id="UP000199513"/>
    </source>
</evidence>
<keyword evidence="2" id="KW-1185">Reference proteome</keyword>
<proteinExistence type="predicted"/>
<organism evidence="1 2">
    <name type="scientific">Thermoflexibacter ruber</name>
    <dbReference type="NCBI Taxonomy" id="1003"/>
    <lineage>
        <taxon>Bacteria</taxon>
        <taxon>Pseudomonadati</taxon>
        <taxon>Bacteroidota</taxon>
        <taxon>Cytophagia</taxon>
        <taxon>Cytophagales</taxon>
        <taxon>Thermoflexibacteraceae</taxon>
        <taxon>Thermoflexibacter</taxon>
    </lineage>
</organism>
<accession>A0A1I2BK16</accession>